<gene>
    <name evidence="2" type="ORF">GCM10022279_03720</name>
</gene>
<dbReference type="SUPFAM" id="SSF75304">
    <property type="entry name" value="Amidase signature (AS) enzymes"/>
    <property type="match status" value="1"/>
</dbReference>
<dbReference type="InterPro" id="IPR023631">
    <property type="entry name" value="Amidase_dom"/>
</dbReference>
<sequence>MSTYPTLADTAARLDSGAATSLALTEQALERCAQGEGPRTFTRTLAATALAEARASDLLRAAGLARSPLEGLPISVKDLFDVAGHATLAGSRLLQGSAPARQDAHIVQRLRRAGAVIVGTTNMTEFAFSGIGLNPHYGTPRNPWGREAGGGGRIPGGSSSGAAVSVTDAMALAAIGSDTGGSVRIPAALCGLTGFKPTQRRVPTAGALPLSTTLDSVGPLAASVACCALLDAVLADAPLTPLTAAPLAGLRLLAPTNVVLDGMDDAVAVAWERALSRLSQAGVRIHQARVAPLQDLAQINALGSFSNAEAWAWHRPHLQQHERDYDPRVLSRILRGRSMGAADYVDLLRLRRQWQQAMAGQLQGHDLLVMPTVPVVAPRIADLEASDEAFFAANAAILRNPSMVNFLDGCAVSLPIHQPGDAPVGLSLAGLGGQDALLLSAALAVQAALG</sequence>
<accession>A0ABP7QJH4</accession>
<dbReference type="Gene3D" id="3.90.1300.10">
    <property type="entry name" value="Amidase signature (AS) domain"/>
    <property type="match status" value="1"/>
</dbReference>
<feature type="domain" description="Amidase" evidence="1">
    <location>
        <begin position="24"/>
        <end position="439"/>
    </location>
</feature>
<protein>
    <submittedName>
        <fullName evidence="2">Amidase</fullName>
    </submittedName>
</protein>
<reference evidence="3" key="1">
    <citation type="journal article" date="2019" name="Int. J. Syst. Evol. Microbiol.">
        <title>The Global Catalogue of Microorganisms (GCM) 10K type strain sequencing project: providing services to taxonomists for standard genome sequencing and annotation.</title>
        <authorList>
            <consortium name="The Broad Institute Genomics Platform"/>
            <consortium name="The Broad Institute Genome Sequencing Center for Infectious Disease"/>
            <person name="Wu L."/>
            <person name="Ma J."/>
        </authorList>
    </citation>
    <scope>NUCLEOTIDE SEQUENCE [LARGE SCALE GENOMIC DNA]</scope>
    <source>
        <strain evidence="3">JCM 17561</strain>
    </source>
</reference>
<dbReference type="RefSeq" id="WP_103046057.1">
    <property type="nucleotide sequence ID" value="NZ_BAABBP010000002.1"/>
</dbReference>
<dbReference type="PANTHER" id="PTHR11895">
    <property type="entry name" value="TRANSAMIDASE"/>
    <property type="match status" value="1"/>
</dbReference>
<dbReference type="InterPro" id="IPR000120">
    <property type="entry name" value="Amidase"/>
</dbReference>
<organism evidence="2 3">
    <name type="scientific">Comamonas faecalis</name>
    <dbReference type="NCBI Taxonomy" id="1387849"/>
    <lineage>
        <taxon>Bacteria</taxon>
        <taxon>Pseudomonadati</taxon>
        <taxon>Pseudomonadota</taxon>
        <taxon>Betaproteobacteria</taxon>
        <taxon>Burkholderiales</taxon>
        <taxon>Comamonadaceae</taxon>
        <taxon>Comamonas</taxon>
    </lineage>
</organism>
<proteinExistence type="predicted"/>
<dbReference type="PANTHER" id="PTHR11895:SF176">
    <property type="entry name" value="AMIDASE AMID-RELATED"/>
    <property type="match status" value="1"/>
</dbReference>
<dbReference type="InterPro" id="IPR036928">
    <property type="entry name" value="AS_sf"/>
</dbReference>
<dbReference type="Proteomes" id="UP001501627">
    <property type="component" value="Unassembled WGS sequence"/>
</dbReference>
<evidence type="ECO:0000313" key="3">
    <source>
        <dbReference type="Proteomes" id="UP001501627"/>
    </source>
</evidence>
<evidence type="ECO:0000313" key="2">
    <source>
        <dbReference type="EMBL" id="GAA3983554.1"/>
    </source>
</evidence>
<evidence type="ECO:0000259" key="1">
    <source>
        <dbReference type="Pfam" id="PF01425"/>
    </source>
</evidence>
<keyword evidence="3" id="KW-1185">Reference proteome</keyword>
<name>A0ABP7QJH4_9BURK</name>
<dbReference type="EMBL" id="BAABBP010000002">
    <property type="protein sequence ID" value="GAA3983554.1"/>
    <property type="molecule type" value="Genomic_DNA"/>
</dbReference>
<comment type="caution">
    <text evidence="2">The sequence shown here is derived from an EMBL/GenBank/DDBJ whole genome shotgun (WGS) entry which is preliminary data.</text>
</comment>
<dbReference type="NCBIfam" id="NF005460">
    <property type="entry name" value="PRK07056.1"/>
    <property type="match status" value="1"/>
</dbReference>
<dbReference type="Pfam" id="PF01425">
    <property type="entry name" value="Amidase"/>
    <property type="match status" value="1"/>
</dbReference>